<feature type="coiled-coil region" evidence="8">
    <location>
        <begin position="149"/>
        <end position="219"/>
    </location>
</feature>
<evidence type="ECO:0000256" key="6">
    <source>
        <dbReference type="ARBA" id="ARBA00042417"/>
    </source>
</evidence>
<evidence type="ECO:0000313" key="11">
    <source>
        <dbReference type="Proteomes" id="UP000516260"/>
    </source>
</evidence>
<dbReference type="GO" id="GO:0097546">
    <property type="term" value="C:ciliary base"/>
    <property type="evidence" value="ECO:0007669"/>
    <property type="project" value="TreeGrafter"/>
</dbReference>
<dbReference type="Pfam" id="PF10211">
    <property type="entry name" value="Ax_dynein_light"/>
    <property type="match status" value="2"/>
</dbReference>
<evidence type="ECO:0000256" key="9">
    <source>
        <dbReference type="SAM" id="MobiDB-lite"/>
    </source>
</evidence>
<feature type="non-terminal residue" evidence="10">
    <location>
        <position position="429"/>
    </location>
</feature>
<evidence type="ECO:0000256" key="7">
    <source>
        <dbReference type="ARBA" id="ARBA00043925"/>
    </source>
</evidence>
<dbReference type="GO" id="GO:0030286">
    <property type="term" value="C:dynein complex"/>
    <property type="evidence" value="ECO:0007669"/>
    <property type="project" value="UniProtKB-KW"/>
</dbReference>
<sequence>TRVTTQMPETANLTHNSASSQLPQKEKSGPIKESNQQILNTIFPPRQWLEGDKLWMQQVSSAASTKEDVIQLAESLDKKLHQKGAKQRGICPTRRELYSQCFDELIRQETLNCPERGLLLACVRDELLMNVAAHKTVYEDSLGFDRRENLIAEQGKADLEKRITDLEEENEELKKQLTEQLSKNEATEKKIIASRELEERRYNEKVHALERAIQQIKIRSASSQQPQKEKSGPIKESNQQILNTIFPPRQWLEGDKLWMQQVSSAASTKEDVIQLAELLDKKLQRRRAKRRGICPIRREIYAQCFDELIRQETVNCPERGLLLACVRDELQMNVAAHKILYEDSLAFGTRETLIAEQGKADLEKRISDLEEKNDELKKQLAEQLSKYEATEIKAIEIQELEERRHSEDVHALERSIQQLKVPFPSMAKK</sequence>
<name>A0A4Z2BIZ4_9TELE</name>
<evidence type="ECO:0000256" key="3">
    <source>
        <dbReference type="ARBA" id="ARBA00023175"/>
    </source>
</evidence>
<evidence type="ECO:0000256" key="4">
    <source>
        <dbReference type="ARBA" id="ARBA00038114"/>
    </source>
</evidence>
<dbReference type="PANTHER" id="PTHR13183:SF0">
    <property type="entry name" value="AXONEMAL DYNEIN LIGHT INTERMEDIATE POLYPEPTIDE 1"/>
    <property type="match status" value="1"/>
</dbReference>
<evidence type="ECO:0000256" key="5">
    <source>
        <dbReference type="ARBA" id="ARBA00039799"/>
    </source>
</evidence>
<comment type="caution">
    <text evidence="10">The sequence shown here is derived from an EMBL/GenBank/DDBJ whole genome shotgun (WGS) entry which is preliminary data.</text>
</comment>
<protein>
    <recommendedName>
        <fullName evidence="5">Axonemal dynein light intermediate polypeptide 1</fullName>
    </recommendedName>
    <alternativeName>
        <fullName evidence="6">Inner dynein arm light chain, axonemal</fullName>
    </alternativeName>
</protein>
<evidence type="ECO:0000313" key="10">
    <source>
        <dbReference type="EMBL" id="TNM91708.1"/>
    </source>
</evidence>
<dbReference type="EMBL" id="SWLE01000015">
    <property type="protein sequence ID" value="TNM91708.1"/>
    <property type="molecule type" value="Genomic_DNA"/>
</dbReference>
<dbReference type="AlphaFoldDB" id="A0A4Z2BIZ4"/>
<keyword evidence="2 8" id="KW-0175">Coiled coil</keyword>
<feature type="region of interest" description="Disordered" evidence="9">
    <location>
        <begin position="1"/>
        <end position="31"/>
    </location>
</feature>
<keyword evidence="1" id="KW-0243">Dynein</keyword>
<dbReference type="GO" id="GO:0045504">
    <property type="term" value="F:dynein heavy chain binding"/>
    <property type="evidence" value="ECO:0007669"/>
    <property type="project" value="TreeGrafter"/>
</dbReference>
<evidence type="ECO:0000256" key="8">
    <source>
        <dbReference type="SAM" id="Coils"/>
    </source>
</evidence>
<dbReference type="InterPro" id="IPR019347">
    <property type="entry name" value="Axonemal_dynein_light_chain"/>
</dbReference>
<dbReference type="Proteomes" id="UP000516260">
    <property type="component" value="Chromosome 22"/>
</dbReference>
<dbReference type="GO" id="GO:0005930">
    <property type="term" value="C:axoneme"/>
    <property type="evidence" value="ECO:0007669"/>
    <property type="project" value="TreeGrafter"/>
</dbReference>
<gene>
    <name evidence="10" type="ORF">fugu_020088</name>
</gene>
<evidence type="ECO:0000256" key="2">
    <source>
        <dbReference type="ARBA" id="ARBA00023054"/>
    </source>
</evidence>
<comment type="function">
    <text evidence="7">Involved in sperm flagellum assembly.</text>
</comment>
<dbReference type="PANTHER" id="PTHR13183">
    <property type="entry name" value="AXONEMAL INNER ARM DYNEIN LIGHT CHAIN 28"/>
    <property type="match status" value="1"/>
</dbReference>
<proteinExistence type="inferred from homology"/>
<keyword evidence="3" id="KW-0505">Motor protein</keyword>
<feature type="region of interest" description="Disordered" evidence="9">
    <location>
        <begin position="219"/>
        <end position="239"/>
    </location>
</feature>
<feature type="compositionally biased region" description="Polar residues" evidence="9">
    <location>
        <begin position="1"/>
        <end position="23"/>
    </location>
</feature>
<reference evidence="10 11" key="1">
    <citation type="submission" date="2019-04" db="EMBL/GenBank/DDBJ databases">
        <title>The sequence and de novo assembly of Takifugu bimaculatus genome using PacBio and Hi-C technologies.</title>
        <authorList>
            <person name="Xu P."/>
            <person name="Liu B."/>
            <person name="Zhou Z."/>
        </authorList>
    </citation>
    <scope>NUCLEOTIDE SEQUENCE [LARGE SCALE GENOMIC DNA]</scope>
    <source>
        <strain evidence="10">TB-2018</strain>
        <tissue evidence="10">Muscle</tissue>
    </source>
</reference>
<evidence type="ECO:0000256" key="1">
    <source>
        <dbReference type="ARBA" id="ARBA00023017"/>
    </source>
</evidence>
<accession>A0A4Z2BIZ4</accession>
<feature type="coiled-coil region" evidence="8">
    <location>
        <begin position="359"/>
        <end position="393"/>
    </location>
</feature>
<keyword evidence="11" id="KW-1185">Reference proteome</keyword>
<comment type="similarity">
    <text evidence="4">Belongs to the inner dynein arm light chain family.</text>
</comment>
<organism evidence="10 11">
    <name type="scientific">Takifugu bimaculatus</name>
    <dbReference type="NCBI Taxonomy" id="433685"/>
    <lineage>
        <taxon>Eukaryota</taxon>
        <taxon>Metazoa</taxon>
        <taxon>Chordata</taxon>
        <taxon>Craniata</taxon>
        <taxon>Vertebrata</taxon>
        <taxon>Euteleostomi</taxon>
        <taxon>Actinopterygii</taxon>
        <taxon>Neopterygii</taxon>
        <taxon>Teleostei</taxon>
        <taxon>Neoteleostei</taxon>
        <taxon>Acanthomorphata</taxon>
        <taxon>Eupercaria</taxon>
        <taxon>Tetraodontiformes</taxon>
        <taxon>Tetradontoidea</taxon>
        <taxon>Tetraodontidae</taxon>
        <taxon>Takifugu</taxon>
    </lineage>
</organism>